<feature type="region of interest" description="Disordered" evidence="5">
    <location>
        <begin position="354"/>
        <end position="374"/>
    </location>
</feature>
<gene>
    <name evidence="7" type="ORF">LIPSTDRAFT_2518</name>
</gene>
<dbReference type="SUPFAM" id="SSF144091">
    <property type="entry name" value="Rhomboid-like"/>
    <property type="match status" value="1"/>
</dbReference>
<name>A0A1E3QBZ6_LIPST</name>
<dbReference type="Proteomes" id="UP000094385">
    <property type="component" value="Unassembled WGS sequence"/>
</dbReference>
<dbReference type="Pfam" id="PF08551">
    <property type="entry name" value="DUF1751"/>
    <property type="match status" value="1"/>
</dbReference>
<evidence type="ECO:0000256" key="4">
    <source>
        <dbReference type="ARBA" id="ARBA00023136"/>
    </source>
</evidence>
<feature type="transmembrane region" description="Helical" evidence="6">
    <location>
        <begin position="137"/>
        <end position="158"/>
    </location>
</feature>
<dbReference type="Gene3D" id="1.20.1540.10">
    <property type="entry name" value="Rhomboid-like"/>
    <property type="match status" value="1"/>
</dbReference>
<evidence type="ECO:0000256" key="3">
    <source>
        <dbReference type="ARBA" id="ARBA00022989"/>
    </source>
</evidence>
<dbReference type="InterPro" id="IPR035952">
    <property type="entry name" value="Rhomboid-like_sf"/>
</dbReference>
<organism evidence="7 8">
    <name type="scientific">Lipomyces starkeyi NRRL Y-11557</name>
    <dbReference type="NCBI Taxonomy" id="675824"/>
    <lineage>
        <taxon>Eukaryota</taxon>
        <taxon>Fungi</taxon>
        <taxon>Dikarya</taxon>
        <taxon>Ascomycota</taxon>
        <taxon>Saccharomycotina</taxon>
        <taxon>Lipomycetes</taxon>
        <taxon>Lipomycetales</taxon>
        <taxon>Lipomycetaceae</taxon>
        <taxon>Lipomyces</taxon>
    </lineage>
</organism>
<feature type="transmembrane region" description="Helical" evidence="6">
    <location>
        <begin position="47"/>
        <end position="66"/>
    </location>
</feature>
<evidence type="ECO:0000313" key="7">
    <source>
        <dbReference type="EMBL" id="ODQ74537.1"/>
    </source>
</evidence>
<evidence type="ECO:0000256" key="5">
    <source>
        <dbReference type="SAM" id="MobiDB-lite"/>
    </source>
</evidence>
<reference evidence="7 8" key="1">
    <citation type="journal article" date="2016" name="Proc. Natl. Acad. Sci. U.S.A.">
        <title>Comparative genomics of biotechnologically important yeasts.</title>
        <authorList>
            <person name="Riley R."/>
            <person name="Haridas S."/>
            <person name="Wolfe K.H."/>
            <person name="Lopes M.R."/>
            <person name="Hittinger C.T."/>
            <person name="Goeker M."/>
            <person name="Salamov A.A."/>
            <person name="Wisecaver J.H."/>
            <person name="Long T.M."/>
            <person name="Calvey C.H."/>
            <person name="Aerts A.L."/>
            <person name="Barry K.W."/>
            <person name="Choi C."/>
            <person name="Clum A."/>
            <person name="Coughlan A.Y."/>
            <person name="Deshpande S."/>
            <person name="Douglass A.P."/>
            <person name="Hanson S.J."/>
            <person name="Klenk H.-P."/>
            <person name="LaButti K.M."/>
            <person name="Lapidus A."/>
            <person name="Lindquist E.A."/>
            <person name="Lipzen A.M."/>
            <person name="Meier-Kolthoff J.P."/>
            <person name="Ohm R.A."/>
            <person name="Otillar R.P."/>
            <person name="Pangilinan J.L."/>
            <person name="Peng Y."/>
            <person name="Rokas A."/>
            <person name="Rosa C.A."/>
            <person name="Scheuner C."/>
            <person name="Sibirny A.A."/>
            <person name="Slot J.C."/>
            <person name="Stielow J.B."/>
            <person name="Sun H."/>
            <person name="Kurtzman C.P."/>
            <person name="Blackwell M."/>
            <person name="Grigoriev I.V."/>
            <person name="Jeffries T.W."/>
        </authorList>
    </citation>
    <scope>NUCLEOTIDE SEQUENCE [LARGE SCALE GENOMIC DNA]</scope>
    <source>
        <strain evidence="7 8">NRRL Y-11557</strain>
    </source>
</reference>
<dbReference type="GO" id="GO:0016020">
    <property type="term" value="C:membrane"/>
    <property type="evidence" value="ECO:0007669"/>
    <property type="project" value="UniProtKB-SubCell"/>
</dbReference>
<sequence length="374" mass="40871">MLRVNLPPLTKATLALSVLVSIIVAIIRYSAYFALSSTSPDKRIDLSSIYVSYLTIVPAVSIVFPWTFVTATFVEQNLFALLIAIATLYYGARYCERVWGTRELAKFLLIVSVIPNVIVFVLYILAFVITGNTDVEFTTICGGVALQSAFLVAFKQLVPEHTVILFRGIIKIRVKHFPALFLLINTIFGLLGARVTALLTWSGFFTSWVYLRFYRVSNVSSGVEFYSASSILPPPVTSNGLASPSTAPGGIPGASHSPHHLATTRGDASDTFSMANFFPDAVAPAVSYLADRIFAALVKLHICLPFSQEDVEASNLRNGQFRQRAVAPLPGSVRAEAERRRALALQALDQRLSQGKKESTGLGETIFVPEENQS</sequence>
<evidence type="ECO:0008006" key="9">
    <source>
        <dbReference type="Google" id="ProtNLM"/>
    </source>
</evidence>
<dbReference type="STRING" id="675824.A0A1E3QBZ6"/>
<dbReference type="PANTHER" id="PTHR13377:SF3">
    <property type="entry name" value="TRANSMEMBRANE PROTEIN 115"/>
    <property type="match status" value="1"/>
</dbReference>
<dbReference type="PANTHER" id="PTHR13377">
    <property type="entry name" value="PLACENTAL PROTEIN 6"/>
    <property type="match status" value="1"/>
</dbReference>
<dbReference type="SMART" id="SM01160">
    <property type="entry name" value="DUF1751"/>
    <property type="match status" value="1"/>
</dbReference>
<protein>
    <recommendedName>
        <fullName evidence="9">DUF1751-domain-containing protein</fullName>
    </recommendedName>
</protein>
<keyword evidence="4 6" id="KW-0472">Membrane</keyword>
<feature type="transmembrane region" description="Helical" evidence="6">
    <location>
        <begin position="107"/>
        <end position="131"/>
    </location>
</feature>
<evidence type="ECO:0000256" key="2">
    <source>
        <dbReference type="ARBA" id="ARBA00022692"/>
    </source>
</evidence>
<evidence type="ECO:0000313" key="8">
    <source>
        <dbReference type="Proteomes" id="UP000094385"/>
    </source>
</evidence>
<dbReference type="InterPro" id="IPR013861">
    <property type="entry name" value="TMEM115/Pdh1/Rbl19"/>
</dbReference>
<keyword evidence="3 6" id="KW-1133">Transmembrane helix</keyword>
<feature type="transmembrane region" description="Helical" evidence="6">
    <location>
        <begin position="179"/>
        <end position="211"/>
    </location>
</feature>
<dbReference type="OrthoDB" id="73612at2759"/>
<feature type="transmembrane region" description="Helical" evidence="6">
    <location>
        <begin position="78"/>
        <end position="95"/>
    </location>
</feature>
<evidence type="ECO:0000256" key="6">
    <source>
        <dbReference type="SAM" id="Phobius"/>
    </source>
</evidence>
<keyword evidence="8" id="KW-1185">Reference proteome</keyword>
<dbReference type="GO" id="GO:0005794">
    <property type="term" value="C:Golgi apparatus"/>
    <property type="evidence" value="ECO:0007669"/>
    <property type="project" value="TreeGrafter"/>
</dbReference>
<accession>A0A1E3QBZ6</accession>
<feature type="transmembrane region" description="Helical" evidence="6">
    <location>
        <begin position="12"/>
        <end position="35"/>
    </location>
</feature>
<dbReference type="AlphaFoldDB" id="A0A1E3QBZ6"/>
<evidence type="ECO:0000256" key="1">
    <source>
        <dbReference type="ARBA" id="ARBA00004141"/>
    </source>
</evidence>
<feature type="region of interest" description="Disordered" evidence="5">
    <location>
        <begin position="240"/>
        <end position="265"/>
    </location>
</feature>
<keyword evidence="2 6" id="KW-0812">Transmembrane</keyword>
<dbReference type="EMBL" id="KV454292">
    <property type="protein sequence ID" value="ODQ74537.1"/>
    <property type="molecule type" value="Genomic_DNA"/>
</dbReference>
<comment type="subcellular location">
    <subcellularLocation>
        <location evidence="1">Membrane</location>
        <topology evidence="1">Multi-pass membrane protein</topology>
    </subcellularLocation>
</comment>
<proteinExistence type="predicted"/>
<dbReference type="GO" id="GO:0006890">
    <property type="term" value="P:retrograde vesicle-mediated transport, Golgi to endoplasmic reticulum"/>
    <property type="evidence" value="ECO:0007669"/>
    <property type="project" value="InterPro"/>
</dbReference>
<dbReference type="FunFam" id="1.20.1540.10:FF:000004">
    <property type="entry name" value="Transmembrane protein 115"/>
    <property type="match status" value="1"/>
</dbReference>